<dbReference type="EMBL" id="JBHGBT010000007">
    <property type="protein sequence ID" value="MFB4194775.1"/>
    <property type="molecule type" value="Genomic_DNA"/>
</dbReference>
<feature type="active site" description="Charge relay system" evidence="5">
    <location>
        <position position="240"/>
    </location>
</feature>
<dbReference type="InterPro" id="IPR034213">
    <property type="entry name" value="S8_Vpr-like"/>
</dbReference>
<dbReference type="PROSITE" id="PS51892">
    <property type="entry name" value="SUBTILASE"/>
    <property type="match status" value="1"/>
</dbReference>
<feature type="domain" description="Peptidase S8/S53" evidence="8">
    <location>
        <begin position="231"/>
        <end position="499"/>
    </location>
</feature>
<dbReference type="PRINTS" id="PR00723">
    <property type="entry name" value="SUBTILISIN"/>
</dbReference>
<feature type="active site" description="Charge relay system" evidence="5">
    <location>
        <position position="452"/>
    </location>
</feature>
<dbReference type="InterPro" id="IPR015500">
    <property type="entry name" value="Peptidase_S8_subtilisin-rel"/>
</dbReference>
<dbReference type="InterPro" id="IPR013783">
    <property type="entry name" value="Ig-like_fold"/>
</dbReference>
<name>A0ABV4ZKY7_9ACTN</name>
<dbReference type="PANTHER" id="PTHR43806">
    <property type="entry name" value="PEPTIDASE S8"/>
    <property type="match status" value="1"/>
</dbReference>
<keyword evidence="7" id="KW-0732">Signal</keyword>
<dbReference type="InterPro" id="IPR023828">
    <property type="entry name" value="Peptidase_S8_Ser-AS"/>
</dbReference>
<dbReference type="CDD" id="cd07474">
    <property type="entry name" value="Peptidases_S8_subtilisin_Vpr-like"/>
    <property type="match status" value="1"/>
</dbReference>
<comment type="similarity">
    <text evidence="1 5 6">Belongs to the peptidase S8 family.</text>
</comment>
<proteinExistence type="inferred from homology"/>
<dbReference type="PROSITE" id="PS00136">
    <property type="entry name" value="SUBTILASE_ASP"/>
    <property type="match status" value="1"/>
</dbReference>
<dbReference type="SUPFAM" id="SSF52743">
    <property type="entry name" value="Subtilisin-like"/>
    <property type="match status" value="1"/>
</dbReference>
<evidence type="ECO:0000256" key="5">
    <source>
        <dbReference type="PROSITE-ProRule" id="PRU01240"/>
    </source>
</evidence>
<keyword evidence="4 5" id="KW-0720">Serine protease</keyword>
<sequence length="1102" mass="112891">MRKKFHRSLAAGAIAVAMAAGAAVPAVAAPGGPQEGIDSITSETSGVRVTLITGDQVVVGQDGRVQGLIRAEGRASIPVQHLTLDGDSYVIPQDARSLIRAGSLDQRLFNVTQLATERYQRAGGLPLIVTYGGAARSQDSAAALLAEAAPEGSGDSTPLTAINGEAFTVTAEETTGVWDALTRSTDGDDTFALAAAPGIATVALDGTVEKSLAESVPQIGAPEVWEAGYDGEGVTIAVLDTGVSEEHADLAGGKVIAAEDFADTGHTGDRDGHGTHVASTAAGTGAHAGGTYTGVAPGADILNGKVLDDDGFGFESGIIAGMEWAVEQGADIINMSLGGSAGPEIDPMEDAVDQLSASSDALFVIAAGNSGPYAGSIGSPGTADAALTIGAVDKSDHLADFSSVGPRTRDGGLKPDVTAPGVDIAAAGAPDAAIWSYGDPVADGYVSISGTSMATPHAAGAAALLKQRHPDWTGEQIKAALTGSTTGGEGLTATQQGSGRIDVPTALETTVIAETTSLSFGTVPFPHENADPVTRELTYRNLGDTDVTLDLALDTLGPEGGPAPEDFYTLAAEQVTVPAGGTATVEVTAHTARGEQYGIHSAYITATGDSGQSVRTAGAVEREEEKFDLTLDVTGRDGEAAAFYFGDLYNLATGDWLDVHGTARVPEGDYALALSVLDPDGEEGDVNGIDWLVFPGLTVTEDATVTADARDAAELVYASPDEAAQQLDLMAGFLLESDGIVLNSGWSAAGLPEGFGTAQLGEPAEGSVLSGFAGTTWERDDTQYHGAYVHDAGFFTGLERRLKTEDLAEIVTRQGSPVPGDTGVLFTWADALGFASGQDRELPRTTRVFVETGHSDWSQDLWTTASDTYLISESRGFEPGETVERTFNVGVFGPVVDGEYGGLVREGDTLYGALMPFSDSAGHLGGSPYDEDTARTVLYRNGEEFAVFEDLLEYAAFELPADEAEYELVATVGRDAGVFPVSTEVTASFTFTSAGGSEETVVLPASGVRYSPALALDSTAPAGESGFPVPFTVQGSAADNASSAVIAYSTDGGGTWQEAAVSDGVATVDNPAAGGSVSLRAEVTDADGNTSVLTIIDAYRTA</sequence>
<dbReference type="PANTHER" id="PTHR43806:SF11">
    <property type="entry name" value="CEREVISIN-RELATED"/>
    <property type="match status" value="1"/>
</dbReference>
<evidence type="ECO:0000256" key="4">
    <source>
        <dbReference type="ARBA" id="ARBA00022825"/>
    </source>
</evidence>
<dbReference type="Gene3D" id="3.40.50.200">
    <property type="entry name" value="Peptidase S8/S53 domain"/>
    <property type="match status" value="1"/>
</dbReference>
<dbReference type="PIRSF" id="PIRSF037854">
    <property type="entry name" value="Dihydropyridine_esterase"/>
    <property type="match status" value="1"/>
</dbReference>
<dbReference type="PROSITE" id="PS00138">
    <property type="entry name" value="SUBTILASE_SER"/>
    <property type="match status" value="1"/>
</dbReference>
<evidence type="ECO:0000256" key="2">
    <source>
        <dbReference type="ARBA" id="ARBA00022670"/>
    </source>
</evidence>
<reference evidence="9 10" key="1">
    <citation type="submission" date="2024-09" db="EMBL/GenBank/DDBJ databases">
        <title>Draft genome sequence of multifaceted antimicrobials producing Streptomyces sp. strain FH1.</title>
        <authorList>
            <person name="Hassan F."/>
            <person name="Ali H."/>
            <person name="Hassan N."/>
            <person name="Nawaz A."/>
        </authorList>
    </citation>
    <scope>NUCLEOTIDE SEQUENCE [LARGE SCALE GENOMIC DNA]</scope>
    <source>
        <strain evidence="9 10">FH1</strain>
    </source>
</reference>
<dbReference type="InterPro" id="IPR017297">
    <property type="entry name" value="Peptidase_S8A_DPH-A"/>
</dbReference>
<evidence type="ECO:0000256" key="7">
    <source>
        <dbReference type="SAM" id="SignalP"/>
    </source>
</evidence>
<dbReference type="InterPro" id="IPR050131">
    <property type="entry name" value="Peptidase_S8_subtilisin-like"/>
</dbReference>
<evidence type="ECO:0000259" key="8">
    <source>
        <dbReference type="Pfam" id="PF00082"/>
    </source>
</evidence>
<evidence type="ECO:0000256" key="3">
    <source>
        <dbReference type="ARBA" id="ARBA00022801"/>
    </source>
</evidence>
<dbReference type="Proteomes" id="UP001577267">
    <property type="component" value="Unassembled WGS sequence"/>
</dbReference>
<dbReference type="RefSeq" id="WP_375062747.1">
    <property type="nucleotide sequence ID" value="NZ_JBHGBT010000007.1"/>
</dbReference>
<evidence type="ECO:0000313" key="10">
    <source>
        <dbReference type="Proteomes" id="UP001577267"/>
    </source>
</evidence>
<evidence type="ECO:0000313" key="9">
    <source>
        <dbReference type="EMBL" id="MFB4194775.1"/>
    </source>
</evidence>
<feature type="chain" id="PRO_5046829923" evidence="7">
    <location>
        <begin position="29"/>
        <end position="1102"/>
    </location>
</feature>
<feature type="active site" description="Charge relay system" evidence="5">
    <location>
        <position position="273"/>
    </location>
</feature>
<dbReference type="InterPro" id="IPR023827">
    <property type="entry name" value="Peptidase_S8_Asp-AS"/>
</dbReference>
<evidence type="ECO:0000256" key="6">
    <source>
        <dbReference type="RuleBase" id="RU003355"/>
    </source>
</evidence>
<keyword evidence="10" id="KW-1185">Reference proteome</keyword>
<gene>
    <name evidence="9" type="ORF">ACE11A_10480</name>
</gene>
<dbReference type="InterPro" id="IPR022398">
    <property type="entry name" value="Peptidase_S8_His-AS"/>
</dbReference>
<feature type="signal peptide" evidence="7">
    <location>
        <begin position="1"/>
        <end position="28"/>
    </location>
</feature>
<protein>
    <submittedName>
        <fullName evidence="9">S8 family serine peptidase</fullName>
    </submittedName>
</protein>
<evidence type="ECO:0000256" key="1">
    <source>
        <dbReference type="ARBA" id="ARBA00011073"/>
    </source>
</evidence>
<dbReference type="Gene3D" id="2.60.40.10">
    <property type="entry name" value="Immunoglobulins"/>
    <property type="match status" value="1"/>
</dbReference>
<keyword evidence="3 5" id="KW-0378">Hydrolase</keyword>
<keyword evidence="2 5" id="KW-0645">Protease</keyword>
<dbReference type="InterPro" id="IPR000209">
    <property type="entry name" value="Peptidase_S8/S53_dom"/>
</dbReference>
<dbReference type="InterPro" id="IPR036852">
    <property type="entry name" value="Peptidase_S8/S53_dom_sf"/>
</dbReference>
<accession>A0ABV4ZKY7</accession>
<comment type="caution">
    <text evidence="9">The sequence shown here is derived from an EMBL/GenBank/DDBJ whole genome shotgun (WGS) entry which is preliminary data.</text>
</comment>
<dbReference type="PROSITE" id="PS00137">
    <property type="entry name" value="SUBTILASE_HIS"/>
    <property type="match status" value="1"/>
</dbReference>
<organism evidence="9 10">
    <name type="scientific">Streptomyces carpaticus</name>
    <dbReference type="NCBI Taxonomy" id="285558"/>
    <lineage>
        <taxon>Bacteria</taxon>
        <taxon>Bacillati</taxon>
        <taxon>Actinomycetota</taxon>
        <taxon>Actinomycetes</taxon>
        <taxon>Kitasatosporales</taxon>
        <taxon>Streptomycetaceae</taxon>
        <taxon>Streptomyces</taxon>
    </lineage>
</organism>
<dbReference type="Pfam" id="PF00082">
    <property type="entry name" value="Peptidase_S8"/>
    <property type="match status" value="1"/>
</dbReference>